<feature type="region of interest" description="Disordered" evidence="1">
    <location>
        <begin position="441"/>
        <end position="635"/>
    </location>
</feature>
<feature type="region of interest" description="Disordered" evidence="1">
    <location>
        <begin position="199"/>
        <end position="237"/>
    </location>
</feature>
<organism evidence="2 3">
    <name type="scientific">Trichomonas vaginalis (strain ATCC PRA-98 / G3)</name>
    <dbReference type="NCBI Taxonomy" id="412133"/>
    <lineage>
        <taxon>Eukaryota</taxon>
        <taxon>Metamonada</taxon>
        <taxon>Parabasalia</taxon>
        <taxon>Trichomonadida</taxon>
        <taxon>Trichomonadidae</taxon>
        <taxon>Trichomonas</taxon>
    </lineage>
</organism>
<dbReference type="RefSeq" id="XP_001584150.1">
    <property type="nucleotide sequence ID" value="XM_001584100.1"/>
</dbReference>
<feature type="region of interest" description="Disordered" evidence="1">
    <location>
        <begin position="374"/>
        <end position="393"/>
    </location>
</feature>
<evidence type="ECO:0000313" key="2">
    <source>
        <dbReference type="EMBL" id="EAY23164.1"/>
    </source>
</evidence>
<feature type="compositionally biased region" description="Basic and acidic residues" evidence="1">
    <location>
        <begin position="502"/>
        <end position="523"/>
    </location>
</feature>
<feature type="region of interest" description="Disordered" evidence="1">
    <location>
        <begin position="72"/>
        <end position="91"/>
    </location>
</feature>
<dbReference type="VEuPathDB" id="TrichDB:TVAGG3_0479460"/>
<feature type="compositionally biased region" description="Basic and acidic residues" evidence="1">
    <location>
        <begin position="218"/>
        <end position="227"/>
    </location>
</feature>
<feature type="compositionally biased region" description="Polar residues" evidence="1">
    <location>
        <begin position="451"/>
        <end position="462"/>
    </location>
</feature>
<keyword evidence="3" id="KW-1185">Reference proteome</keyword>
<evidence type="ECO:0000256" key="1">
    <source>
        <dbReference type="SAM" id="MobiDB-lite"/>
    </source>
</evidence>
<feature type="compositionally biased region" description="Basic and acidic residues" evidence="1">
    <location>
        <begin position="584"/>
        <end position="605"/>
    </location>
</feature>
<feature type="compositionally biased region" description="Basic and acidic residues" evidence="1">
    <location>
        <begin position="81"/>
        <end position="91"/>
    </location>
</feature>
<proteinExistence type="predicted"/>
<dbReference type="AlphaFoldDB" id="A2D9D8"/>
<dbReference type="InParanoid" id="A2D9D8"/>
<feature type="compositionally biased region" description="Polar residues" evidence="1">
    <location>
        <begin position="228"/>
        <end position="237"/>
    </location>
</feature>
<feature type="compositionally biased region" description="Low complexity" evidence="1">
    <location>
        <begin position="540"/>
        <end position="558"/>
    </location>
</feature>
<accession>A2D9D8</accession>
<sequence>MNDLSSKFQSLKAQITSFRHSISQESEKIENLYGGYELATKEASLRAKIREFYYVKWKNALFMKLIKQKHTPEKSISSRNNHQEFHTRDINIADQNSYRASSIQDSSNYEHPRRSRIPPKIISKKYSPVIDEPPAIRVKRPERSITLTSSDDEESEIVIKARQLLLNTNNAIEAMNAKKNPPPRNTFAERLEKIKLKPLSPKNSPEKQKITQIQPPSDSEKFTKQERSILSNSDDENLQVSPYASDEEMIDISPYATESDNEKEVIQISPYNSESEEEEIKIQISPYQSESDEDDIIDKIHDSELLGSNHVEIKKKIEKEFDEIGISSNLASTEKPDDVSSYKFNYNVSNVESEQGKDYQISEFKVNEPQISEITNEDNEEEEDIPESQPSYNNHLTINDVISVDDYDVPKEGGELPPDLSSIQSFGHEVFNNENEQHYNMDSLNDAESDGTMTTATNNTDQAGVVENIKIEENEEEMEDENFSDDEIKLPDEQDIDGYNDDQNKQDIDDDLNQSKEIADEILKNPVVIPKPTPPKETKPLPIQSQQNIPVQQQNISQKSDETPKQVIQEDDDEIFVLQPTNTREIHLDDEKTEEKDEIPQKQDPNDIESMPVIDETDLDDPVNQDTDIPVISLD</sequence>
<feature type="compositionally biased region" description="Acidic residues" evidence="1">
    <location>
        <begin position="473"/>
        <end position="485"/>
    </location>
</feature>
<feature type="compositionally biased region" description="Acidic residues" evidence="1">
    <location>
        <begin position="375"/>
        <end position="386"/>
    </location>
</feature>
<dbReference type="Proteomes" id="UP000001542">
    <property type="component" value="Unassembled WGS sequence"/>
</dbReference>
<evidence type="ECO:0000313" key="3">
    <source>
        <dbReference type="Proteomes" id="UP000001542"/>
    </source>
</evidence>
<protein>
    <submittedName>
        <fullName evidence="2">Uncharacterized protein</fullName>
    </submittedName>
</protein>
<gene>
    <name evidence="2" type="ORF">TVAG_184020</name>
</gene>
<name>A2D9D8_TRIV3</name>
<reference evidence="2" key="2">
    <citation type="journal article" date="2007" name="Science">
        <title>Draft genome sequence of the sexually transmitted pathogen Trichomonas vaginalis.</title>
        <authorList>
            <person name="Carlton J.M."/>
            <person name="Hirt R.P."/>
            <person name="Silva J.C."/>
            <person name="Delcher A.L."/>
            <person name="Schatz M."/>
            <person name="Zhao Q."/>
            <person name="Wortman J.R."/>
            <person name="Bidwell S.L."/>
            <person name="Alsmark U.C.M."/>
            <person name="Besteiro S."/>
            <person name="Sicheritz-Ponten T."/>
            <person name="Noel C.J."/>
            <person name="Dacks J.B."/>
            <person name="Foster P.G."/>
            <person name="Simillion C."/>
            <person name="Van de Peer Y."/>
            <person name="Miranda-Saavedra D."/>
            <person name="Barton G.J."/>
            <person name="Westrop G.D."/>
            <person name="Mueller S."/>
            <person name="Dessi D."/>
            <person name="Fiori P.L."/>
            <person name="Ren Q."/>
            <person name="Paulsen I."/>
            <person name="Zhang H."/>
            <person name="Bastida-Corcuera F.D."/>
            <person name="Simoes-Barbosa A."/>
            <person name="Brown M.T."/>
            <person name="Hayes R.D."/>
            <person name="Mukherjee M."/>
            <person name="Okumura C.Y."/>
            <person name="Schneider R."/>
            <person name="Smith A.J."/>
            <person name="Vanacova S."/>
            <person name="Villalvazo M."/>
            <person name="Haas B.J."/>
            <person name="Pertea M."/>
            <person name="Feldblyum T.V."/>
            <person name="Utterback T.R."/>
            <person name="Shu C.L."/>
            <person name="Osoegawa K."/>
            <person name="de Jong P.J."/>
            <person name="Hrdy I."/>
            <person name="Horvathova L."/>
            <person name="Zubacova Z."/>
            <person name="Dolezal P."/>
            <person name="Malik S.B."/>
            <person name="Logsdon J.M. Jr."/>
            <person name="Henze K."/>
            <person name="Gupta A."/>
            <person name="Wang C.C."/>
            <person name="Dunne R.L."/>
            <person name="Upcroft J.A."/>
            <person name="Upcroft P."/>
            <person name="White O."/>
            <person name="Salzberg S.L."/>
            <person name="Tang P."/>
            <person name="Chiu C.-H."/>
            <person name="Lee Y.-S."/>
            <person name="Embley T.M."/>
            <person name="Coombs G.H."/>
            <person name="Mottram J.C."/>
            <person name="Tachezy J."/>
            <person name="Fraser-Liggett C.M."/>
            <person name="Johnson P.J."/>
        </authorList>
    </citation>
    <scope>NUCLEOTIDE SEQUENCE [LARGE SCALE GENOMIC DNA]</scope>
    <source>
        <strain evidence="2">G3</strain>
    </source>
</reference>
<dbReference type="EMBL" id="DS113180">
    <property type="protein sequence ID" value="EAY23164.1"/>
    <property type="molecule type" value="Genomic_DNA"/>
</dbReference>
<reference evidence="2" key="1">
    <citation type="submission" date="2006-10" db="EMBL/GenBank/DDBJ databases">
        <authorList>
            <person name="Amadeo P."/>
            <person name="Zhao Q."/>
            <person name="Wortman J."/>
            <person name="Fraser-Liggett C."/>
            <person name="Carlton J."/>
        </authorList>
    </citation>
    <scope>NUCLEOTIDE SEQUENCE</scope>
    <source>
        <strain evidence="2">G3</strain>
    </source>
</reference>
<dbReference type="KEGG" id="tva:5468724"/>
<dbReference type="VEuPathDB" id="TrichDB:TVAG_184020"/>